<gene>
    <name evidence="1" type="ORF">OMM_06835</name>
</gene>
<accession>A0A1V1PFC0</accession>
<organism evidence="1 2">
    <name type="scientific">Candidatus Magnetoglobus multicellularis str. Araruama</name>
    <dbReference type="NCBI Taxonomy" id="890399"/>
    <lineage>
        <taxon>Bacteria</taxon>
        <taxon>Pseudomonadati</taxon>
        <taxon>Thermodesulfobacteriota</taxon>
        <taxon>Desulfobacteria</taxon>
        <taxon>Desulfobacterales</taxon>
        <taxon>Desulfobacteraceae</taxon>
        <taxon>Candidatus Magnetoglobus</taxon>
    </lineage>
</organism>
<reference evidence="2" key="1">
    <citation type="submission" date="2012-11" db="EMBL/GenBank/DDBJ databases">
        <authorList>
            <person name="Lucero-Rivera Y.E."/>
            <person name="Tovar-Ramirez D."/>
        </authorList>
    </citation>
    <scope>NUCLEOTIDE SEQUENCE [LARGE SCALE GENOMIC DNA]</scope>
    <source>
        <strain evidence="2">Araruama</strain>
    </source>
</reference>
<name>A0A1V1PFC0_9BACT</name>
<dbReference type="GO" id="GO:0009036">
    <property type="term" value="F:type II site-specific deoxyribonuclease activity"/>
    <property type="evidence" value="ECO:0007669"/>
    <property type="project" value="InterPro"/>
</dbReference>
<sequence length="93" mass="10063">MSDAVAHYWHTLTKQAAKQVSGEADRGQRSAVTGGKQMDGFCDLINWICLKNGLKDADICLSGKTKLTIPGFFRHTQVSNKSGGTRTNLPGEP</sequence>
<proteinExistence type="predicted"/>
<evidence type="ECO:0000313" key="2">
    <source>
        <dbReference type="Proteomes" id="UP000189670"/>
    </source>
</evidence>
<dbReference type="InterPro" id="IPR007636">
    <property type="entry name" value="Restrct_endonuc_II_XhoI"/>
</dbReference>
<dbReference type="AlphaFoldDB" id="A0A1V1PFC0"/>
<comment type="caution">
    <text evidence="1">The sequence shown here is derived from an EMBL/GenBank/DDBJ whole genome shotgun (WGS) entry which is preliminary data.</text>
</comment>
<protein>
    <submittedName>
        <fullName evidence="1">Type II site-specific deoxyribonuclease</fullName>
    </submittedName>
</protein>
<dbReference type="Pfam" id="PF04555">
    <property type="entry name" value="XhoI"/>
    <property type="match status" value="1"/>
</dbReference>
<evidence type="ECO:0000313" key="1">
    <source>
        <dbReference type="EMBL" id="ETR73612.1"/>
    </source>
</evidence>
<dbReference type="GO" id="GO:0009307">
    <property type="term" value="P:DNA restriction-modification system"/>
    <property type="evidence" value="ECO:0007669"/>
    <property type="project" value="InterPro"/>
</dbReference>
<dbReference type="GO" id="GO:0003677">
    <property type="term" value="F:DNA binding"/>
    <property type="evidence" value="ECO:0007669"/>
    <property type="project" value="InterPro"/>
</dbReference>
<dbReference type="EMBL" id="ATBP01000048">
    <property type="protein sequence ID" value="ETR73612.1"/>
    <property type="molecule type" value="Genomic_DNA"/>
</dbReference>
<dbReference type="Proteomes" id="UP000189670">
    <property type="component" value="Unassembled WGS sequence"/>
</dbReference>